<keyword evidence="2 3" id="KW-0456">Lyase</keyword>
<accession>D9WJK3</accession>
<evidence type="ECO:0000256" key="1">
    <source>
        <dbReference type="ARBA" id="ARBA00007896"/>
    </source>
</evidence>
<keyword evidence="6" id="KW-1185">Reference proteome</keyword>
<dbReference type="PANTHER" id="PTHR32022">
    <property type="entry name" value="D-GLUTAMATE CYCLASE, MITOCHONDRIAL"/>
    <property type="match status" value="1"/>
</dbReference>
<evidence type="ECO:0000256" key="3">
    <source>
        <dbReference type="HAMAP-Rule" id="MF_01830"/>
    </source>
</evidence>
<gene>
    <name evidence="5" type="ORF">SSOG_01143</name>
</gene>
<dbReference type="Gene3D" id="3.30.2040.10">
    <property type="entry name" value="PSTPO5379-like domain"/>
    <property type="match status" value="1"/>
</dbReference>
<reference evidence="5 6" key="1">
    <citation type="submission" date="2009-02" db="EMBL/GenBank/DDBJ databases">
        <title>Annotation of Streptomyces hygroscopicus strain ATCC 53653.</title>
        <authorList>
            <consortium name="The Broad Institute Genome Sequencing Platform"/>
            <consortium name="Broad Institute Microbial Sequencing Center"/>
            <person name="Fischbach M."/>
            <person name="Godfrey P."/>
            <person name="Ward D."/>
            <person name="Young S."/>
            <person name="Zeng Q."/>
            <person name="Koehrsen M."/>
            <person name="Alvarado L."/>
            <person name="Berlin A.M."/>
            <person name="Bochicchio J."/>
            <person name="Borenstein D."/>
            <person name="Chapman S.B."/>
            <person name="Chen Z."/>
            <person name="Engels R."/>
            <person name="Freedman E."/>
            <person name="Gellesch M."/>
            <person name="Goldberg J."/>
            <person name="Griggs A."/>
            <person name="Gujja S."/>
            <person name="Heilman E.R."/>
            <person name="Heiman D.I."/>
            <person name="Hepburn T.A."/>
            <person name="Howarth C."/>
            <person name="Jen D."/>
            <person name="Larson L."/>
            <person name="Lewis B."/>
            <person name="Mehta T."/>
            <person name="Park D."/>
            <person name="Pearson M."/>
            <person name="Richards J."/>
            <person name="Roberts A."/>
            <person name="Saif S."/>
            <person name="Shea T.D."/>
            <person name="Shenoy N."/>
            <person name="Sisk P."/>
            <person name="Stolte C."/>
            <person name="Sykes S.N."/>
            <person name="Thomson T."/>
            <person name="Walk T."/>
            <person name="White J."/>
            <person name="Yandava C."/>
            <person name="Straight P."/>
            <person name="Clardy J."/>
            <person name="Hung D."/>
            <person name="Kolter R."/>
            <person name="Mekalanos J."/>
            <person name="Walker S."/>
            <person name="Walsh C.T."/>
            <person name="Wieland-Brown L.C."/>
            <person name="Haas B."/>
            <person name="Nusbaum C."/>
            <person name="Birren B."/>
        </authorList>
    </citation>
    <scope>NUCLEOTIDE SEQUENCE [LARGE SCALE GENOMIC DNA]</scope>
    <source>
        <strain evidence="5 6">ATCC 53653</strain>
    </source>
</reference>
<feature type="compositionally biased region" description="Basic and acidic residues" evidence="4">
    <location>
        <begin position="50"/>
        <end position="59"/>
    </location>
</feature>
<evidence type="ECO:0000256" key="2">
    <source>
        <dbReference type="ARBA" id="ARBA00023239"/>
    </source>
</evidence>
<organism evidence="5 6">
    <name type="scientific">Streptomyces himastatinicus ATCC 53653</name>
    <dbReference type="NCBI Taxonomy" id="457427"/>
    <lineage>
        <taxon>Bacteria</taxon>
        <taxon>Bacillati</taxon>
        <taxon>Actinomycetota</taxon>
        <taxon>Actinomycetes</taxon>
        <taxon>Kitasatosporales</taxon>
        <taxon>Streptomycetaceae</taxon>
        <taxon>Streptomyces</taxon>
        <taxon>Streptomyces violaceusniger group</taxon>
    </lineage>
</organism>
<evidence type="ECO:0000256" key="4">
    <source>
        <dbReference type="SAM" id="MobiDB-lite"/>
    </source>
</evidence>
<dbReference type="NCBIfam" id="NF003969">
    <property type="entry name" value="PRK05463.1"/>
    <property type="match status" value="1"/>
</dbReference>
<evidence type="ECO:0000313" key="6">
    <source>
        <dbReference type="Proteomes" id="UP000003963"/>
    </source>
</evidence>
<dbReference type="PANTHER" id="PTHR32022:SF10">
    <property type="entry name" value="D-GLUTAMATE CYCLASE, MITOCHONDRIAL"/>
    <property type="match status" value="1"/>
</dbReference>
<proteinExistence type="inferred from homology"/>
<protein>
    <recommendedName>
        <fullName evidence="3">Putative hydro-lyase SSOG_01143</fullName>
        <ecNumber evidence="3">4.2.1.-</ecNumber>
    </recommendedName>
</protein>
<dbReference type="FunFam" id="3.30.2040.10:FF:000001">
    <property type="entry name" value="D-glutamate cyclase, mitochondrial"/>
    <property type="match status" value="1"/>
</dbReference>
<dbReference type="Proteomes" id="UP000003963">
    <property type="component" value="Unassembled WGS sequence"/>
</dbReference>
<sequence length="320" mass="34141">MPWARSSRPSSDSSPAAGASAERWCSAPWATASPSSPSSACPRPGAVNWSDDKGREHDMSATTPLADPARAREMFRSGLSSPTAGWAPGYAQANLIAVPADWAEDVRLFCRRNPAPCPVLDETGPGSVATRLADGADLRTDFPGYRVWEHGELVAEPAEVTAHWRDDLVAFLIGCSFTFETALAAAGVPLRHIEQGRNVPMYVTDRQCRPAGRLSGPMVVSMRPIPSGLVPTAREVSGTMPAVHGAPVHEGDPAQLGIRDLSGPDFGDSVEFRTGDIPVFWACGVTPQAAVMASRPPFAITHSPGRMLVTDVRDEEYRTS</sequence>
<dbReference type="GO" id="GO:0016829">
    <property type="term" value="F:lyase activity"/>
    <property type="evidence" value="ECO:0007669"/>
    <property type="project" value="UniProtKB-KW"/>
</dbReference>
<comment type="similarity">
    <text evidence="1 3">Belongs to the D-glutamate cyclase family.</text>
</comment>
<dbReference type="STRING" id="457427.SSOG_01143"/>
<evidence type="ECO:0000313" key="5">
    <source>
        <dbReference type="EMBL" id="EFL21431.1"/>
    </source>
</evidence>
<dbReference type="InterPro" id="IPR016938">
    <property type="entry name" value="UPF0317"/>
</dbReference>
<dbReference type="SUPFAM" id="SSF160920">
    <property type="entry name" value="PSTPO5379-like"/>
    <property type="match status" value="1"/>
</dbReference>
<dbReference type="Pfam" id="PF07286">
    <property type="entry name" value="D-Glu_cyclase"/>
    <property type="match status" value="1"/>
</dbReference>
<dbReference type="Gene3D" id="3.40.1640.10">
    <property type="entry name" value="PSTPO5379-like"/>
    <property type="match status" value="1"/>
</dbReference>
<dbReference type="EMBL" id="GG657754">
    <property type="protein sequence ID" value="EFL21431.1"/>
    <property type="molecule type" value="Genomic_DNA"/>
</dbReference>
<name>D9WJK3_9ACTN</name>
<dbReference type="InterPro" id="IPR009906">
    <property type="entry name" value="D-Glu_cyclase"/>
</dbReference>
<feature type="compositionally biased region" description="Low complexity" evidence="4">
    <location>
        <begin position="1"/>
        <end position="46"/>
    </location>
</feature>
<feature type="region of interest" description="Disordered" evidence="4">
    <location>
        <begin position="1"/>
        <end position="70"/>
    </location>
</feature>
<dbReference type="InterPro" id="IPR038021">
    <property type="entry name" value="Putative_hydro-lyase"/>
</dbReference>
<dbReference type="EC" id="4.2.1.-" evidence="3"/>
<dbReference type="AlphaFoldDB" id="D9WJK3"/>
<dbReference type="HAMAP" id="MF_01830">
    <property type="entry name" value="Hydro_lyase"/>
    <property type="match status" value="1"/>
</dbReference>
<dbReference type="HOGENOM" id="CLU_059759_0_0_11"/>